<dbReference type="STRING" id="937775.Metlim_1383"/>
<sequence length="37" mass="4130">MADFVLIHGGNMDTVTWNRLTTGDPVHTDDGKMGRNR</sequence>
<protein>
    <submittedName>
        <fullName evidence="1">Alpha/beta hydrolase fold protein</fullName>
    </submittedName>
</protein>
<accession>H1Z2G6</accession>
<name>H1Z2G6_9EURY</name>
<organism evidence="1 2">
    <name type="scientific">Methanoplanus limicola DSM 2279</name>
    <dbReference type="NCBI Taxonomy" id="937775"/>
    <lineage>
        <taxon>Archaea</taxon>
        <taxon>Methanobacteriati</taxon>
        <taxon>Methanobacteriota</taxon>
        <taxon>Stenosarchaea group</taxon>
        <taxon>Methanomicrobia</taxon>
        <taxon>Methanomicrobiales</taxon>
        <taxon>Methanomicrobiaceae</taxon>
        <taxon>Methanoplanus</taxon>
    </lineage>
</organism>
<dbReference type="GO" id="GO:0016787">
    <property type="term" value="F:hydrolase activity"/>
    <property type="evidence" value="ECO:0007669"/>
    <property type="project" value="UniProtKB-KW"/>
</dbReference>
<keyword evidence="1" id="KW-0378">Hydrolase</keyword>
<evidence type="ECO:0000313" key="1">
    <source>
        <dbReference type="EMBL" id="EHQ35492.1"/>
    </source>
</evidence>
<evidence type="ECO:0000313" key="2">
    <source>
        <dbReference type="Proteomes" id="UP000005741"/>
    </source>
</evidence>
<dbReference type="EMBL" id="CM001436">
    <property type="protein sequence ID" value="EHQ35492.1"/>
    <property type="molecule type" value="Genomic_DNA"/>
</dbReference>
<keyword evidence="2" id="KW-1185">Reference proteome</keyword>
<dbReference type="InParanoid" id="H1Z2G6"/>
<proteinExistence type="predicted"/>
<reference evidence="1 2" key="1">
    <citation type="submission" date="2011-10" db="EMBL/GenBank/DDBJ databases">
        <title>The Improved High-Quality Draft genome of Methanoplanus limicola DSM 2279.</title>
        <authorList>
            <consortium name="US DOE Joint Genome Institute (JGI-PGF)"/>
            <person name="Lucas S."/>
            <person name="Copeland A."/>
            <person name="Lapidus A."/>
            <person name="Glavina del Rio T."/>
            <person name="Dalin E."/>
            <person name="Tice H."/>
            <person name="Bruce D."/>
            <person name="Goodwin L."/>
            <person name="Pitluck S."/>
            <person name="Peters L."/>
            <person name="Mikhailova N."/>
            <person name="Lu M."/>
            <person name="Kyrpides N."/>
            <person name="Mavromatis K."/>
            <person name="Ivanova N."/>
            <person name="Markowitz V."/>
            <person name="Cheng J.-F."/>
            <person name="Hugenholtz P."/>
            <person name="Woyke T."/>
            <person name="Wu D."/>
            <person name="Wirth R."/>
            <person name="Brambilla E.-M."/>
            <person name="Klenk H.-P."/>
            <person name="Eisen J.A."/>
        </authorList>
    </citation>
    <scope>NUCLEOTIDE SEQUENCE [LARGE SCALE GENOMIC DNA]</scope>
    <source>
        <strain evidence="1 2">DSM 2279</strain>
    </source>
</reference>
<dbReference type="AlphaFoldDB" id="H1Z2G6"/>
<gene>
    <name evidence="1" type="ORF">Metlim_1383</name>
</gene>
<dbReference type="Proteomes" id="UP000005741">
    <property type="component" value="Chromosome"/>
</dbReference>
<dbReference type="HOGENOM" id="CLU_3338426_0_0_2"/>